<dbReference type="Proteomes" id="UP000320184">
    <property type="component" value="Unassembled WGS sequence"/>
</dbReference>
<feature type="repeat" description="TPR" evidence="1">
    <location>
        <begin position="35"/>
        <end position="68"/>
    </location>
</feature>
<dbReference type="InterPro" id="IPR019734">
    <property type="entry name" value="TPR_rpt"/>
</dbReference>
<dbReference type="InterPro" id="IPR011990">
    <property type="entry name" value="TPR-like_helical_dom_sf"/>
</dbReference>
<dbReference type="SUPFAM" id="SSF81901">
    <property type="entry name" value="HCP-like"/>
    <property type="match status" value="1"/>
</dbReference>
<protein>
    <recommendedName>
        <fullName evidence="4">Tetratricopeptide repeat protein</fullName>
    </recommendedName>
</protein>
<keyword evidence="1" id="KW-0802">TPR repeat</keyword>
<dbReference type="Gene3D" id="1.25.40.10">
    <property type="entry name" value="Tetratricopeptide repeat domain"/>
    <property type="match status" value="1"/>
</dbReference>
<name>A0A538SC05_UNCEI</name>
<gene>
    <name evidence="2" type="ORF">E6K73_10935</name>
</gene>
<evidence type="ECO:0000313" key="3">
    <source>
        <dbReference type="Proteomes" id="UP000320184"/>
    </source>
</evidence>
<proteinExistence type="predicted"/>
<dbReference type="PROSITE" id="PS50005">
    <property type="entry name" value="TPR"/>
    <property type="match status" value="1"/>
</dbReference>
<comment type="caution">
    <text evidence="2">The sequence shown here is derived from an EMBL/GenBank/DDBJ whole genome shotgun (WGS) entry which is preliminary data.</text>
</comment>
<evidence type="ECO:0000256" key="1">
    <source>
        <dbReference type="PROSITE-ProRule" id="PRU00339"/>
    </source>
</evidence>
<evidence type="ECO:0008006" key="4">
    <source>
        <dbReference type="Google" id="ProtNLM"/>
    </source>
</evidence>
<dbReference type="EMBL" id="VBOT01000131">
    <property type="protein sequence ID" value="TMQ48898.1"/>
    <property type="molecule type" value="Genomic_DNA"/>
</dbReference>
<reference evidence="2 3" key="1">
    <citation type="journal article" date="2019" name="Nat. Microbiol.">
        <title>Mediterranean grassland soil C-N compound turnover is dependent on rainfall and depth, and is mediated by genomically divergent microorganisms.</title>
        <authorList>
            <person name="Diamond S."/>
            <person name="Andeer P.F."/>
            <person name="Li Z."/>
            <person name="Crits-Christoph A."/>
            <person name="Burstein D."/>
            <person name="Anantharaman K."/>
            <person name="Lane K.R."/>
            <person name="Thomas B.C."/>
            <person name="Pan C."/>
            <person name="Northen T.R."/>
            <person name="Banfield J.F."/>
        </authorList>
    </citation>
    <scope>NUCLEOTIDE SEQUENCE [LARGE SCALE GENOMIC DNA]</scope>
    <source>
        <strain evidence="2">WS_3</strain>
    </source>
</reference>
<organism evidence="2 3">
    <name type="scientific">Eiseniibacteriota bacterium</name>
    <dbReference type="NCBI Taxonomy" id="2212470"/>
    <lineage>
        <taxon>Bacteria</taxon>
        <taxon>Candidatus Eiseniibacteriota</taxon>
    </lineage>
</organism>
<dbReference type="AlphaFoldDB" id="A0A538SC05"/>
<accession>A0A538SC05</accession>
<sequence>MRLWFTLPTLCALALVAGCGKSEKNPMSPLDPAAAQQEVAAGYTDLAAGNYESANTHFKTALVKDPNNPQANLGAAITEVYLVQNDPDVAPLIPYFDGTPALAKRQAPEASRASRTAAALGLLGPRTSAHYDPVSGGAAMLRVMRLAADDPPAISEVQYVVKTKVMPKLAYAEARLNKIEQQPGFVLKIAPDVTGEPDSIEVDLGDILILDSVINGVQGWLGLLVSYNFDVPSYEHVNAESLLAEGTKFATLHPDGALLLANARNDFLTVKTRLDAAVTSIQGETDDQSDDLIPSEALATQGFMDLVSSVTTVYNSLNGSVNVDVNDHNGDPFTFGLYIGRFFTPAIADLKTKFPAHAFDSSHDPYLIDPLTFDDPTINGIFPDMTNARWQLLVGPVGPPPALTQR</sequence>
<evidence type="ECO:0000313" key="2">
    <source>
        <dbReference type="EMBL" id="TMQ48898.1"/>
    </source>
</evidence>
<dbReference type="PROSITE" id="PS51257">
    <property type="entry name" value="PROKAR_LIPOPROTEIN"/>
    <property type="match status" value="1"/>
</dbReference>